<evidence type="ECO:0000256" key="8">
    <source>
        <dbReference type="ARBA" id="ARBA00023136"/>
    </source>
</evidence>
<evidence type="ECO:0000256" key="1">
    <source>
        <dbReference type="ARBA" id="ARBA00004477"/>
    </source>
</evidence>
<evidence type="ECO:0000256" key="2">
    <source>
        <dbReference type="ARBA" id="ARBA00004541"/>
    </source>
</evidence>
<dbReference type="InterPro" id="IPR040399">
    <property type="entry name" value="TMEM35A/B"/>
</dbReference>
<protein>
    <recommendedName>
        <fullName evidence="12">Novel acetylcholine receptor chaperone</fullName>
    </recommendedName>
</protein>
<keyword evidence="11" id="KW-0968">Cytoplasmic vesicle</keyword>
<evidence type="ECO:0000256" key="3">
    <source>
        <dbReference type="ARBA" id="ARBA00004585"/>
    </source>
</evidence>
<accession>A0ABQ9FE82</accession>
<evidence type="ECO:0000313" key="14">
    <source>
        <dbReference type="EMBL" id="KAJ8314531.1"/>
    </source>
</evidence>
<comment type="caution">
    <text evidence="14">The sequence shown here is derived from an EMBL/GenBank/DDBJ whole genome shotgun (WGS) entry which is preliminary data.</text>
</comment>
<evidence type="ECO:0000256" key="11">
    <source>
        <dbReference type="ARBA" id="ARBA00023329"/>
    </source>
</evidence>
<keyword evidence="10" id="KW-0143">Chaperone</keyword>
<dbReference type="PANTHER" id="PTHR13163">
    <property type="entry name" value="SPINAL CORD EXPRESSION PROTEIN 4"/>
    <property type="match status" value="1"/>
</dbReference>
<evidence type="ECO:0000256" key="13">
    <source>
        <dbReference type="SAM" id="Phobius"/>
    </source>
</evidence>
<gene>
    <name evidence="14" type="ORF">KUTeg_006681</name>
</gene>
<evidence type="ECO:0000256" key="7">
    <source>
        <dbReference type="ARBA" id="ARBA00022989"/>
    </source>
</evidence>
<reference evidence="14 15" key="1">
    <citation type="submission" date="2022-12" db="EMBL/GenBank/DDBJ databases">
        <title>Chromosome-level genome of Tegillarca granosa.</title>
        <authorList>
            <person name="Kim J."/>
        </authorList>
    </citation>
    <scope>NUCLEOTIDE SEQUENCE [LARGE SCALE GENOMIC DNA]</scope>
    <source>
        <strain evidence="14">Teg-2019</strain>
        <tissue evidence="14">Adductor muscle</tissue>
    </source>
</reference>
<keyword evidence="7 13" id="KW-1133">Transmembrane helix</keyword>
<evidence type="ECO:0000256" key="10">
    <source>
        <dbReference type="ARBA" id="ARBA00023186"/>
    </source>
</evidence>
<dbReference type="EMBL" id="JARBDR010000337">
    <property type="protein sequence ID" value="KAJ8314531.1"/>
    <property type="molecule type" value="Genomic_DNA"/>
</dbReference>
<keyword evidence="6" id="KW-0256">Endoplasmic reticulum</keyword>
<dbReference type="InterPro" id="IPR032808">
    <property type="entry name" value="DoxX"/>
</dbReference>
<comment type="similarity">
    <text evidence="4">Belongs to the DoxX family.</text>
</comment>
<keyword evidence="5 13" id="KW-0812">Transmembrane</keyword>
<dbReference type="Pfam" id="PF13564">
    <property type="entry name" value="DoxX_2"/>
    <property type="match status" value="1"/>
</dbReference>
<keyword evidence="8 13" id="KW-0472">Membrane</keyword>
<evidence type="ECO:0000256" key="4">
    <source>
        <dbReference type="ARBA" id="ARBA00006679"/>
    </source>
</evidence>
<evidence type="ECO:0000256" key="6">
    <source>
        <dbReference type="ARBA" id="ARBA00022824"/>
    </source>
</evidence>
<evidence type="ECO:0000256" key="9">
    <source>
        <dbReference type="ARBA" id="ARBA00023140"/>
    </source>
</evidence>
<proteinExistence type="inferred from homology"/>
<comment type="subcellular location">
    <subcellularLocation>
        <location evidence="2">Cytoplasmic vesicle</location>
    </subcellularLocation>
    <subcellularLocation>
        <location evidence="1">Endoplasmic reticulum membrane</location>
        <topology evidence="1">Multi-pass membrane protein</topology>
    </subcellularLocation>
    <subcellularLocation>
        <location evidence="3">Peroxisome membrane</location>
        <topology evidence="3">Multi-pass membrane protein</topology>
    </subcellularLocation>
</comment>
<name>A0ABQ9FE82_TEGGR</name>
<evidence type="ECO:0000256" key="12">
    <source>
        <dbReference type="ARBA" id="ARBA00024424"/>
    </source>
</evidence>
<keyword evidence="9" id="KW-0576">Peroxisome</keyword>
<organism evidence="14 15">
    <name type="scientific">Tegillarca granosa</name>
    <name type="common">Malaysian cockle</name>
    <name type="synonym">Anadara granosa</name>
    <dbReference type="NCBI Taxonomy" id="220873"/>
    <lineage>
        <taxon>Eukaryota</taxon>
        <taxon>Metazoa</taxon>
        <taxon>Spiralia</taxon>
        <taxon>Lophotrochozoa</taxon>
        <taxon>Mollusca</taxon>
        <taxon>Bivalvia</taxon>
        <taxon>Autobranchia</taxon>
        <taxon>Pteriomorphia</taxon>
        <taxon>Arcoida</taxon>
        <taxon>Arcoidea</taxon>
        <taxon>Arcidae</taxon>
        <taxon>Tegillarca</taxon>
    </lineage>
</organism>
<evidence type="ECO:0000256" key="5">
    <source>
        <dbReference type="ARBA" id="ARBA00022692"/>
    </source>
</evidence>
<keyword evidence="15" id="KW-1185">Reference proteome</keyword>
<feature type="transmembrane region" description="Helical" evidence="13">
    <location>
        <begin position="6"/>
        <end position="25"/>
    </location>
</feature>
<dbReference type="PANTHER" id="PTHR13163:SF0">
    <property type="entry name" value="NOVEL ACETYLCHOLINE RECEPTOR CHAPERONE"/>
    <property type="match status" value="1"/>
</dbReference>
<dbReference type="Proteomes" id="UP001217089">
    <property type="component" value="Unassembled WGS sequence"/>
</dbReference>
<evidence type="ECO:0000313" key="15">
    <source>
        <dbReference type="Proteomes" id="UP001217089"/>
    </source>
</evidence>
<sequence length="159" mass="17896">MASFVLKILSLVLGIFFVFIGTLKLTPSVNQDLYKEMRKTFIRSTKVFPLVKQTGWKPNPHTYRKAVGGAEVVCGVILAAVPGPLKEASNVLLMLLMANDIYAHYALNDGMEKMSLQIVMVLLLTCRLIIHLQIKAREIDEAHAKETEEARLLEEKKEE</sequence>